<gene>
    <name evidence="1" type="ORF">M9980_02695</name>
</gene>
<name>A0ABY4TUV0_9SPHN</name>
<proteinExistence type="predicted"/>
<dbReference type="Proteomes" id="UP001055580">
    <property type="component" value="Chromosome"/>
</dbReference>
<dbReference type="EMBL" id="CP098401">
    <property type="protein sequence ID" value="URW76157.1"/>
    <property type="molecule type" value="Genomic_DNA"/>
</dbReference>
<dbReference type="SUPFAM" id="SSF53795">
    <property type="entry name" value="PEP carboxykinase-like"/>
    <property type="match status" value="1"/>
</dbReference>
<evidence type="ECO:0008006" key="3">
    <source>
        <dbReference type="Google" id="ProtNLM"/>
    </source>
</evidence>
<sequence>MTAGDDCGVQGGGLAVARAAPLHACFDFRFASDIPLGELALAAPDDVRDVVTIRVGTLPDELAAPDYGLAVVGGDVLLCVPDVARYLIRGRNEIVVAPVAGVSDGAVRLFLLGSAIGILAYRRGLLPLHANAIVVNGGAYAFAGPSGAGKSTLAAHFAAAGHEVLCDDVCALSFAQDGQPCAWPGLPRVKLWEDAARSLGHDPATLDRVVDGHQKFHVAIPAAHAARALPLKRLYVLSRAADGEAGTIARLTGTQAMAAVMENSYRHEYLPTLGLTTWHFQRAAAMLAHVEVYAVSRAWGFDVFEREAQRLAAHVAAR</sequence>
<protein>
    <recommendedName>
        <fullName evidence="3">Serine kinase</fullName>
    </recommendedName>
</protein>
<dbReference type="InterPro" id="IPR027417">
    <property type="entry name" value="P-loop_NTPase"/>
</dbReference>
<keyword evidence="2" id="KW-1185">Reference proteome</keyword>
<reference evidence="1" key="1">
    <citation type="submission" date="2022-05" db="EMBL/GenBank/DDBJ databases">
        <title>Sphingomonas sp. strain RMG20 Genome sequencing and assembly.</title>
        <authorList>
            <person name="Kim I."/>
        </authorList>
    </citation>
    <scope>NUCLEOTIDE SEQUENCE</scope>
    <source>
        <strain evidence="1">RMG20</strain>
    </source>
</reference>
<evidence type="ECO:0000313" key="2">
    <source>
        <dbReference type="Proteomes" id="UP001055580"/>
    </source>
</evidence>
<organism evidence="1 2">
    <name type="scientific">Sphingomonas donggukensis</name>
    <dbReference type="NCBI Taxonomy" id="2949093"/>
    <lineage>
        <taxon>Bacteria</taxon>
        <taxon>Pseudomonadati</taxon>
        <taxon>Pseudomonadota</taxon>
        <taxon>Alphaproteobacteria</taxon>
        <taxon>Sphingomonadales</taxon>
        <taxon>Sphingomonadaceae</taxon>
        <taxon>Sphingomonas</taxon>
    </lineage>
</organism>
<evidence type="ECO:0000313" key="1">
    <source>
        <dbReference type="EMBL" id="URW76157.1"/>
    </source>
</evidence>
<dbReference type="Gene3D" id="3.40.50.300">
    <property type="entry name" value="P-loop containing nucleotide triphosphate hydrolases"/>
    <property type="match status" value="1"/>
</dbReference>
<accession>A0ABY4TUV0</accession>
<dbReference type="RefSeq" id="WP_250753068.1">
    <property type="nucleotide sequence ID" value="NZ_CP098401.1"/>
</dbReference>